<protein>
    <recommendedName>
        <fullName evidence="2">Thioredoxin domain-containing protein 17</fullName>
    </recommendedName>
</protein>
<dbReference type="AlphaFoldDB" id="A0A8E0S1R5"/>
<dbReference type="GO" id="GO:0005829">
    <property type="term" value="C:cytosol"/>
    <property type="evidence" value="ECO:0007669"/>
    <property type="project" value="TreeGrafter"/>
</dbReference>
<dbReference type="InterPro" id="IPR036249">
    <property type="entry name" value="Thioredoxin-like_sf"/>
</dbReference>
<evidence type="ECO:0000256" key="2">
    <source>
        <dbReference type="ARBA" id="ARBA00016949"/>
    </source>
</evidence>
<keyword evidence="5" id="KW-1185">Reference proteome</keyword>
<feature type="domain" description="Thioredoxin" evidence="3">
    <location>
        <begin position="17"/>
        <end position="119"/>
    </location>
</feature>
<dbReference type="OrthoDB" id="78947at2759"/>
<accession>A0A8E0S1R5</accession>
<organism evidence="4 5">
    <name type="scientific">Fasciolopsis buskii</name>
    <dbReference type="NCBI Taxonomy" id="27845"/>
    <lineage>
        <taxon>Eukaryota</taxon>
        <taxon>Metazoa</taxon>
        <taxon>Spiralia</taxon>
        <taxon>Lophotrochozoa</taxon>
        <taxon>Platyhelminthes</taxon>
        <taxon>Trematoda</taxon>
        <taxon>Digenea</taxon>
        <taxon>Plagiorchiida</taxon>
        <taxon>Echinostomata</taxon>
        <taxon>Echinostomatoidea</taxon>
        <taxon>Fasciolidae</taxon>
        <taxon>Fasciolopsis</taxon>
    </lineage>
</organism>
<evidence type="ECO:0000256" key="1">
    <source>
        <dbReference type="ARBA" id="ARBA00008987"/>
    </source>
</evidence>
<dbReference type="InterPro" id="IPR010357">
    <property type="entry name" value="TXNDC17_dom"/>
</dbReference>
<comment type="caution">
    <text evidence="4">The sequence shown here is derived from an EMBL/GenBank/DDBJ whole genome shotgun (WGS) entry which is preliminary data.</text>
</comment>
<dbReference type="InterPro" id="IPR045108">
    <property type="entry name" value="TXNDC17-like"/>
</dbReference>
<evidence type="ECO:0000313" key="5">
    <source>
        <dbReference type="Proteomes" id="UP000728185"/>
    </source>
</evidence>
<evidence type="ECO:0000313" key="4">
    <source>
        <dbReference type="EMBL" id="KAA0198877.1"/>
    </source>
</evidence>
<dbReference type="Gene3D" id="3.40.30.10">
    <property type="entry name" value="Glutaredoxin"/>
    <property type="match status" value="1"/>
</dbReference>
<feature type="non-terminal residue" evidence="4">
    <location>
        <position position="122"/>
    </location>
</feature>
<dbReference type="SUPFAM" id="SSF52833">
    <property type="entry name" value="Thioredoxin-like"/>
    <property type="match status" value="1"/>
</dbReference>
<dbReference type="EMBL" id="LUCM01001445">
    <property type="protein sequence ID" value="KAA0198877.1"/>
    <property type="molecule type" value="Genomic_DNA"/>
</dbReference>
<sequence>DRDGIFSLGGLLEAIAEHYGKRLFVHFIGTLAPDGSQWCPDCREVDPLVKMALRDLPSNGVFLTVQVGDRPTWKDPENPFRLNKACTVSSIPTLIEFGTDRRLSDENIKKESLIVKLFKGEL</sequence>
<proteinExistence type="inferred from homology"/>
<dbReference type="PANTHER" id="PTHR12452:SF0">
    <property type="entry name" value="THIOREDOXIN DOMAIN-CONTAINING PROTEIN 17"/>
    <property type="match status" value="1"/>
</dbReference>
<dbReference type="GO" id="GO:0047134">
    <property type="term" value="F:protein-disulfide reductase [NAD(P)H] activity"/>
    <property type="evidence" value="ECO:0007669"/>
    <property type="project" value="InterPro"/>
</dbReference>
<gene>
    <name evidence="4" type="ORF">FBUS_03121</name>
</gene>
<evidence type="ECO:0000259" key="3">
    <source>
        <dbReference type="Pfam" id="PF06110"/>
    </source>
</evidence>
<reference evidence="4" key="1">
    <citation type="submission" date="2019-05" db="EMBL/GenBank/DDBJ databases">
        <title>Annotation for the trematode Fasciolopsis buski.</title>
        <authorList>
            <person name="Choi Y.-J."/>
        </authorList>
    </citation>
    <scope>NUCLEOTIDE SEQUENCE</scope>
    <source>
        <strain evidence="4">HT</strain>
        <tissue evidence="4">Whole worm</tissue>
    </source>
</reference>
<name>A0A8E0S1R5_9TREM</name>
<dbReference type="Pfam" id="PF06110">
    <property type="entry name" value="TXD17-like_Trx"/>
    <property type="match status" value="1"/>
</dbReference>
<dbReference type="PANTHER" id="PTHR12452">
    <property type="entry name" value="42-9-9 PROTEIN-RELATED"/>
    <property type="match status" value="1"/>
</dbReference>
<comment type="similarity">
    <text evidence="1">Belongs to the thioredoxin family.</text>
</comment>
<dbReference type="Proteomes" id="UP000728185">
    <property type="component" value="Unassembled WGS sequence"/>
</dbReference>